<name>A0A2J8MY70_PANTR</name>
<dbReference type="InterPro" id="IPR051995">
    <property type="entry name" value="Ciliary_GTPase"/>
</dbReference>
<accession>A0A2J8MY70</accession>
<evidence type="ECO:0000313" key="1">
    <source>
        <dbReference type="EMBL" id="PNI64468.1"/>
    </source>
</evidence>
<evidence type="ECO:0000313" key="2">
    <source>
        <dbReference type="Proteomes" id="UP000236370"/>
    </source>
</evidence>
<dbReference type="EMBL" id="NBAG03000241">
    <property type="protein sequence ID" value="PNI64468.1"/>
    <property type="molecule type" value="Genomic_DNA"/>
</dbReference>
<dbReference type="Proteomes" id="UP000236370">
    <property type="component" value="Unassembled WGS sequence"/>
</dbReference>
<dbReference type="PANTHER" id="PTHR46090:SF3">
    <property type="entry name" value="ADP-RIBOSYLATION FACTOR-LIKE PROTEIN 13B"/>
    <property type="match status" value="1"/>
</dbReference>
<gene>
    <name evidence="1" type="ORF">CK820_G0016443</name>
</gene>
<reference evidence="1 2" key="1">
    <citation type="submission" date="2017-12" db="EMBL/GenBank/DDBJ databases">
        <title>High-resolution comparative analysis of great ape genomes.</title>
        <authorList>
            <person name="Pollen A."/>
            <person name="Hastie A."/>
            <person name="Hormozdiari F."/>
            <person name="Dougherty M."/>
            <person name="Liu R."/>
            <person name="Chaisson M."/>
            <person name="Hoppe E."/>
            <person name="Hill C."/>
            <person name="Pang A."/>
            <person name="Hillier L."/>
            <person name="Baker C."/>
            <person name="Armstrong J."/>
            <person name="Shendure J."/>
            <person name="Paten B."/>
            <person name="Wilson R."/>
            <person name="Chao H."/>
            <person name="Schneider V."/>
            <person name="Ventura M."/>
            <person name="Kronenberg Z."/>
            <person name="Murali S."/>
            <person name="Gordon D."/>
            <person name="Cantsilieris S."/>
            <person name="Munson K."/>
            <person name="Nelson B."/>
            <person name="Raja A."/>
            <person name="Underwood J."/>
            <person name="Diekhans M."/>
            <person name="Fiddes I."/>
            <person name="Haussler D."/>
            <person name="Eichler E."/>
        </authorList>
    </citation>
    <scope>NUCLEOTIDE SEQUENCE [LARGE SCALE GENOMIC DNA]</scope>
    <source>
        <strain evidence="1">Yerkes chimp pedigree #C0471</strain>
    </source>
</reference>
<organism evidence="1 2">
    <name type="scientific">Pan troglodytes</name>
    <name type="common">Chimpanzee</name>
    <dbReference type="NCBI Taxonomy" id="9598"/>
    <lineage>
        <taxon>Eukaryota</taxon>
        <taxon>Metazoa</taxon>
        <taxon>Chordata</taxon>
        <taxon>Craniata</taxon>
        <taxon>Vertebrata</taxon>
        <taxon>Euteleostomi</taxon>
        <taxon>Mammalia</taxon>
        <taxon>Eutheria</taxon>
        <taxon>Euarchontoglires</taxon>
        <taxon>Primates</taxon>
        <taxon>Haplorrhini</taxon>
        <taxon>Catarrhini</taxon>
        <taxon>Hominidae</taxon>
        <taxon>Pan</taxon>
    </lineage>
</organism>
<comment type="caution">
    <text evidence="1">The sequence shown here is derived from an EMBL/GenBank/DDBJ whole genome shotgun (WGS) entry which is preliminary data.</text>
</comment>
<proteinExistence type="predicted"/>
<protein>
    <submittedName>
        <fullName evidence="1">ARL13B isoform 2</fullName>
    </submittedName>
</protein>
<dbReference type="PANTHER" id="PTHR46090">
    <property type="entry name" value="ADP-RIBOSYLATION FACTOR-LIKE PROTEIN 13B"/>
    <property type="match status" value="1"/>
</dbReference>
<dbReference type="AlphaFoldDB" id="A0A2J8MY70"/>
<sequence length="56" mass="6224">MFSLMASCCGWFKRWREPVRKVTLLMVGLDNAGKTATAKGIQGGTMFSNLGVWKEN</sequence>